<dbReference type="Proteomes" id="UP000826656">
    <property type="component" value="Unassembled WGS sequence"/>
</dbReference>
<keyword evidence="4" id="KW-1185">Reference proteome</keyword>
<reference evidence="3 4" key="1">
    <citation type="journal article" date="2021" name="bioRxiv">
        <title>Chromosome-scale and haplotype-resolved genome assembly of a tetraploid potato cultivar.</title>
        <authorList>
            <person name="Sun H."/>
            <person name="Jiao W.-B."/>
            <person name="Krause K."/>
            <person name="Campoy J.A."/>
            <person name="Goel M."/>
            <person name="Folz-Donahue K."/>
            <person name="Kukat C."/>
            <person name="Huettel B."/>
            <person name="Schneeberger K."/>
        </authorList>
    </citation>
    <scope>NUCLEOTIDE SEQUENCE [LARGE SCALE GENOMIC DNA]</scope>
    <source>
        <strain evidence="3">SolTubOtavaFocal</strain>
        <tissue evidence="3">Leaves</tissue>
    </source>
</reference>
<evidence type="ECO:0000313" key="4">
    <source>
        <dbReference type="Proteomes" id="UP000826656"/>
    </source>
</evidence>
<feature type="domain" description="Retrotransposon Copia-like N-terminal" evidence="2">
    <location>
        <begin position="27"/>
        <end position="74"/>
    </location>
</feature>
<dbReference type="PANTHER" id="PTHR37610:SF40">
    <property type="entry name" value="OS01G0909600 PROTEIN"/>
    <property type="match status" value="1"/>
</dbReference>
<dbReference type="InterPro" id="IPR029472">
    <property type="entry name" value="Copia-like_N"/>
</dbReference>
<sequence>MAPTEEDQLPAQLPAVVQDSSNAMYMHPSESVGSSITPVVFDGTGYQSWRRGILRALSVKNKTCFINGKIPKPNFTSPAFAHWEKCDNMELWDEPEDKHDQANDAKLYQIQQEISNLTQGNLDVTGYYTHIKRLWEELNTLDVTTQCTYLCICGGKTKLHKTEQDRRLIQFLMGLNTIVRGSILMMNPLPTMPQAFSILVQEEKQCEVKPPHRVHLDSTSLAVTTGSSSNLRHSNVSQRGGNKNVYRSNVTNNSSSGYFTGSSNPSNHNKSHLFCDYCKKSGYTEEKCYRLHGFPQILNLPKADMQEEQQQMYLEILEITQSAGSIHIHGAGTNDGHKESINDLNNAHEAVNLAGHFTEEPSGDW</sequence>
<dbReference type="EMBL" id="JAIVGD010000011">
    <property type="protein sequence ID" value="KAH0770809.1"/>
    <property type="molecule type" value="Genomic_DNA"/>
</dbReference>
<proteinExistence type="predicted"/>
<protein>
    <recommendedName>
        <fullName evidence="2">Retrotransposon Copia-like N-terminal domain-containing protein</fullName>
    </recommendedName>
</protein>
<organism evidence="3 4">
    <name type="scientific">Solanum tuberosum</name>
    <name type="common">Potato</name>
    <dbReference type="NCBI Taxonomy" id="4113"/>
    <lineage>
        <taxon>Eukaryota</taxon>
        <taxon>Viridiplantae</taxon>
        <taxon>Streptophyta</taxon>
        <taxon>Embryophyta</taxon>
        <taxon>Tracheophyta</taxon>
        <taxon>Spermatophyta</taxon>
        <taxon>Magnoliopsida</taxon>
        <taxon>eudicotyledons</taxon>
        <taxon>Gunneridae</taxon>
        <taxon>Pentapetalae</taxon>
        <taxon>asterids</taxon>
        <taxon>lamiids</taxon>
        <taxon>Solanales</taxon>
        <taxon>Solanaceae</taxon>
        <taxon>Solanoideae</taxon>
        <taxon>Solaneae</taxon>
        <taxon>Solanum</taxon>
    </lineage>
</organism>
<dbReference type="PANTHER" id="PTHR37610">
    <property type="entry name" value="CCHC-TYPE DOMAIN-CONTAINING PROTEIN"/>
    <property type="match status" value="1"/>
</dbReference>
<evidence type="ECO:0000313" key="3">
    <source>
        <dbReference type="EMBL" id="KAH0770809.1"/>
    </source>
</evidence>
<name>A0ABQ7VQQ3_SOLTU</name>
<feature type="region of interest" description="Disordered" evidence="1">
    <location>
        <begin position="225"/>
        <end position="246"/>
    </location>
</feature>
<comment type="caution">
    <text evidence="3">The sequence shown here is derived from an EMBL/GenBank/DDBJ whole genome shotgun (WGS) entry which is preliminary data.</text>
</comment>
<evidence type="ECO:0000259" key="2">
    <source>
        <dbReference type="Pfam" id="PF14244"/>
    </source>
</evidence>
<accession>A0ABQ7VQQ3</accession>
<evidence type="ECO:0000256" key="1">
    <source>
        <dbReference type="SAM" id="MobiDB-lite"/>
    </source>
</evidence>
<dbReference type="Pfam" id="PF14244">
    <property type="entry name" value="Retrotran_gag_3"/>
    <property type="match status" value="1"/>
</dbReference>
<gene>
    <name evidence="3" type="ORF">KY290_014790</name>
</gene>